<gene>
    <name evidence="9" type="ORF">CHO01_13920</name>
    <name evidence="10" type="ORF">HNR08_000182</name>
</gene>
<feature type="region of interest" description="Disordered" evidence="6">
    <location>
        <begin position="1"/>
        <end position="23"/>
    </location>
</feature>
<comment type="subcellular location">
    <subcellularLocation>
        <location evidence="1">Membrane</location>
        <topology evidence="1">Multi-pass membrane protein</topology>
    </subcellularLocation>
</comment>
<keyword evidence="4 7" id="KW-1133">Transmembrane helix</keyword>
<dbReference type="Proteomes" id="UP000564629">
    <property type="component" value="Unassembled WGS sequence"/>
</dbReference>
<feature type="domain" description="EamA" evidence="8">
    <location>
        <begin position="166"/>
        <end position="297"/>
    </location>
</feature>
<evidence type="ECO:0000256" key="1">
    <source>
        <dbReference type="ARBA" id="ARBA00004141"/>
    </source>
</evidence>
<evidence type="ECO:0000256" key="4">
    <source>
        <dbReference type="ARBA" id="ARBA00022989"/>
    </source>
</evidence>
<feature type="transmembrane region" description="Helical" evidence="7">
    <location>
        <begin position="254"/>
        <end position="274"/>
    </location>
</feature>
<proteinExistence type="inferred from homology"/>
<protein>
    <submittedName>
        <fullName evidence="10">Inner membrane transporter RhtA</fullName>
    </submittedName>
    <submittedName>
        <fullName evidence="9">Membrane protein</fullName>
    </submittedName>
</protein>
<dbReference type="PANTHER" id="PTHR32322">
    <property type="entry name" value="INNER MEMBRANE TRANSPORTER"/>
    <property type="match status" value="1"/>
</dbReference>
<reference evidence="10 12" key="2">
    <citation type="submission" date="2020-08" db="EMBL/GenBank/DDBJ databases">
        <title>Sequencing the genomes of 1000 actinobacteria strains.</title>
        <authorList>
            <person name="Klenk H.-P."/>
        </authorList>
    </citation>
    <scope>NUCLEOTIDE SEQUENCE [LARGE SCALE GENOMIC DNA]</scope>
    <source>
        <strain evidence="10 12">DSM 9581</strain>
    </source>
</reference>
<feature type="transmembrane region" description="Helical" evidence="7">
    <location>
        <begin position="92"/>
        <end position="112"/>
    </location>
</feature>
<dbReference type="EMBL" id="BJVQ01000013">
    <property type="protein sequence ID" value="GEL46276.1"/>
    <property type="molecule type" value="Genomic_DNA"/>
</dbReference>
<evidence type="ECO:0000256" key="2">
    <source>
        <dbReference type="ARBA" id="ARBA00007362"/>
    </source>
</evidence>
<feature type="transmembrane region" description="Helical" evidence="7">
    <location>
        <begin position="168"/>
        <end position="185"/>
    </location>
</feature>
<keyword evidence="11" id="KW-1185">Reference proteome</keyword>
<feature type="transmembrane region" description="Helical" evidence="7">
    <location>
        <begin position="223"/>
        <end position="242"/>
    </location>
</feature>
<comment type="similarity">
    <text evidence="2">Belongs to the EamA transporter family.</text>
</comment>
<feature type="compositionally biased region" description="Low complexity" evidence="6">
    <location>
        <begin position="1"/>
        <end position="16"/>
    </location>
</feature>
<feature type="transmembrane region" description="Helical" evidence="7">
    <location>
        <begin position="118"/>
        <end position="136"/>
    </location>
</feature>
<name>A0A511FAI8_9CELL</name>
<evidence type="ECO:0000256" key="6">
    <source>
        <dbReference type="SAM" id="MobiDB-lite"/>
    </source>
</evidence>
<evidence type="ECO:0000256" key="5">
    <source>
        <dbReference type="ARBA" id="ARBA00023136"/>
    </source>
</evidence>
<dbReference type="InterPro" id="IPR050638">
    <property type="entry name" value="AA-Vitamin_Transporters"/>
</dbReference>
<dbReference type="SUPFAM" id="SSF103481">
    <property type="entry name" value="Multidrug resistance efflux transporter EmrE"/>
    <property type="match status" value="2"/>
</dbReference>
<organism evidence="9 11">
    <name type="scientific">Cellulomonas hominis</name>
    <dbReference type="NCBI Taxonomy" id="156981"/>
    <lineage>
        <taxon>Bacteria</taxon>
        <taxon>Bacillati</taxon>
        <taxon>Actinomycetota</taxon>
        <taxon>Actinomycetes</taxon>
        <taxon>Micrococcales</taxon>
        <taxon>Cellulomonadaceae</taxon>
        <taxon>Cellulomonas</taxon>
    </lineage>
</organism>
<dbReference type="PANTHER" id="PTHR32322:SF2">
    <property type="entry name" value="EAMA DOMAIN-CONTAINING PROTEIN"/>
    <property type="match status" value="1"/>
</dbReference>
<feature type="transmembrane region" description="Helical" evidence="7">
    <location>
        <begin position="280"/>
        <end position="299"/>
    </location>
</feature>
<feature type="transmembrane region" description="Helical" evidence="7">
    <location>
        <begin position="143"/>
        <end position="162"/>
    </location>
</feature>
<accession>A0A511FAI8</accession>
<keyword evidence="3 7" id="KW-0812">Transmembrane</keyword>
<dbReference type="InterPro" id="IPR037185">
    <property type="entry name" value="EmrE-like"/>
</dbReference>
<evidence type="ECO:0000313" key="10">
    <source>
        <dbReference type="EMBL" id="MBB5471446.1"/>
    </source>
</evidence>
<dbReference type="GO" id="GO:0016020">
    <property type="term" value="C:membrane"/>
    <property type="evidence" value="ECO:0007669"/>
    <property type="project" value="UniProtKB-SubCell"/>
</dbReference>
<evidence type="ECO:0000313" key="11">
    <source>
        <dbReference type="Proteomes" id="UP000321723"/>
    </source>
</evidence>
<reference evidence="9 11" key="1">
    <citation type="submission" date="2019-07" db="EMBL/GenBank/DDBJ databases">
        <title>Whole genome shotgun sequence of Cellulomonas hominis NBRC 16055.</title>
        <authorList>
            <person name="Hosoyama A."/>
            <person name="Uohara A."/>
            <person name="Ohji S."/>
            <person name="Ichikawa N."/>
        </authorList>
    </citation>
    <scope>NUCLEOTIDE SEQUENCE [LARGE SCALE GENOMIC DNA]</scope>
    <source>
        <strain evidence="9 11">NBRC 16055</strain>
    </source>
</reference>
<comment type="caution">
    <text evidence="9">The sequence shown here is derived from an EMBL/GenBank/DDBJ whole genome shotgun (WGS) entry which is preliminary data.</text>
</comment>
<feature type="transmembrane region" description="Helical" evidence="7">
    <location>
        <begin position="62"/>
        <end position="80"/>
    </location>
</feature>
<feature type="transmembrane region" description="Helical" evidence="7">
    <location>
        <begin position="34"/>
        <end position="56"/>
    </location>
</feature>
<feature type="transmembrane region" description="Helical" evidence="7">
    <location>
        <begin position="197"/>
        <end position="217"/>
    </location>
</feature>
<dbReference type="Pfam" id="PF00892">
    <property type="entry name" value="EamA"/>
    <property type="match status" value="1"/>
</dbReference>
<evidence type="ECO:0000256" key="7">
    <source>
        <dbReference type="SAM" id="Phobius"/>
    </source>
</evidence>
<dbReference type="InterPro" id="IPR000620">
    <property type="entry name" value="EamA_dom"/>
</dbReference>
<dbReference type="EMBL" id="JACHDN010000001">
    <property type="protein sequence ID" value="MBB5471446.1"/>
    <property type="molecule type" value="Genomic_DNA"/>
</dbReference>
<evidence type="ECO:0000259" key="8">
    <source>
        <dbReference type="Pfam" id="PF00892"/>
    </source>
</evidence>
<sequence>MTTGTTAAGTPAADPGAPAPAPAAPVDRRRVLQAMGLIAVGSLGIQTSSALSASLFDSLGSAPVSSLRLVIAALVLLAVLRPRLRGRSRTAWVGVVVYGVAMAAMNLSLYAAIERIPLGVAVTLEFLGPCAVALLASRRVKEGLCAVAALVGVGLISGPGGYFDLAGYAFALSAAVFFALYTVFADKVGKADEGLSGLALSVCVAAVVALPFGVGHVGEVQPGQWGVLAVSAVIGVVIPYSVDTLAGRLTSARVVGTLFSIDPAMGALVALVVLGQSIGAPAVAGIVVVSVAGALLVAISGPRPADPAVPAVPPA</sequence>
<evidence type="ECO:0000256" key="3">
    <source>
        <dbReference type="ARBA" id="ARBA00022692"/>
    </source>
</evidence>
<dbReference type="AlphaFoldDB" id="A0A511FAI8"/>
<evidence type="ECO:0000313" key="12">
    <source>
        <dbReference type="Proteomes" id="UP000564629"/>
    </source>
</evidence>
<keyword evidence="5 7" id="KW-0472">Membrane</keyword>
<dbReference type="RefSeq" id="WP_246802995.1">
    <property type="nucleotide sequence ID" value="NZ_BJVQ01000013.1"/>
</dbReference>
<dbReference type="Proteomes" id="UP000321723">
    <property type="component" value="Unassembled WGS sequence"/>
</dbReference>
<evidence type="ECO:0000313" key="9">
    <source>
        <dbReference type="EMBL" id="GEL46276.1"/>
    </source>
</evidence>